<feature type="domain" description="YcaO" evidence="1">
    <location>
        <begin position="264"/>
        <end position="647"/>
    </location>
</feature>
<dbReference type="Pfam" id="PF02624">
    <property type="entry name" value="YcaO"/>
    <property type="match status" value="1"/>
</dbReference>
<evidence type="ECO:0000259" key="1">
    <source>
        <dbReference type="PROSITE" id="PS51664"/>
    </source>
</evidence>
<dbReference type="Gene3D" id="3.30.1330.230">
    <property type="match status" value="1"/>
</dbReference>
<name>A0A109N1P2_9BACI</name>
<dbReference type="Gene3D" id="3.40.50.720">
    <property type="entry name" value="NAD(P)-binding Rossmann-like Domain"/>
    <property type="match status" value="1"/>
</dbReference>
<dbReference type="PROSITE" id="PS51664">
    <property type="entry name" value="YCAO"/>
    <property type="match status" value="1"/>
</dbReference>
<dbReference type="InterPro" id="IPR003776">
    <property type="entry name" value="YcaO-like_dom"/>
</dbReference>
<dbReference type="InterPro" id="IPR022291">
    <property type="entry name" value="Bacteriocin_synth_cyclodeHase"/>
</dbReference>
<evidence type="ECO:0000313" key="2">
    <source>
        <dbReference type="EMBL" id="KWW21861.1"/>
    </source>
</evidence>
<sequence length="647" mass="72374">MKADVSVVGEGVLADQIHRDLSGTYQVHRLSDFTAGIPKDTALLLVLQDAWDPAVHLKAEELARSQNIPWLRGFVSFGEGVVGPLVRAGIPGCSQCADLRQLMAGRDRKEMWGIKKQLLENGGIGRDAAASRSGLLQMSHLIGEEVRKAMGGDQPRSEGRVAFIHLKTLNGSWHSFLPDPLCPVCSQLPDDSMNRARISLQPSPKISPGSYRTRSMEDLGKVLARDYLDTRTGFLNSKMIDLIPPFADVSVNLPLFIGDEGTAGRTLSYAASEMTAILEGLERYCGMEPRGKRTVVHDSYNNLKDQALDPIKIGVHAEKNYAQPDFPFQPFDPDRSIDWVWGYSFMQERPILVPELLSYYSLGCGNGFVYETSNGCALGGSLEEAIFYGIMEVAERDSFLMTWYAQLPLNRIDPYSANDKELELMIDRAKAAAGYDIQLFNSTMEHGIPSVWALAKNRKEKGLNLICAAGAHLDPVRAVKSAVFELAGMMLTLDEKLEEDKEEIEKMFQDSSLVRKMDDHGILYGLPQSEARLDFLLKPERPLRTFAEEFGEIEKHQDLTDELQTILEEFRRLKLEVIVVDQTTPEIERNGLHCVKVLIPGMLPMTFGHHLTRVTGLERVLRVPMELGYVKRPLAFEQLNPHPHPFP</sequence>
<dbReference type="NCBIfam" id="TIGR03882">
    <property type="entry name" value="cyclo_dehyd_2"/>
    <property type="match status" value="1"/>
</dbReference>
<accession>A0A109N1P2</accession>
<dbReference type="RefSeq" id="WP_061140861.1">
    <property type="nucleotide sequence ID" value="NZ_LNNH01000010.1"/>
</dbReference>
<dbReference type="NCBIfam" id="TIGR03604">
    <property type="entry name" value="TOMM_cyclo_SagD"/>
    <property type="match status" value="1"/>
</dbReference>
<dbReference type="PANTHER" id="PTHR37809">
    <property type="entry name" value="RIBOSOMAL PROTEIN S12 METHYLTHIOTRANSFERASE ACCESSORY FACTOR YCAO"/>
    <property type="match status" value="1"/>
</dbReference>
<dbReference type="EMBL" id="LNNH01000010">
    <property type="protein sequence ID" value="KWW21861.1"/>
    <property type="molecule type" value="Genomic_DNA"/>
</dbReference>
<protein>
    <submittedName>
        <fullName evidence="2">Bacteriocin biosynthesis protein SagD</fullName>
    </submittedName>
</protein>
<organism evidence="2 3">
    <name type="scientific">Peribacillus simplex</name>
    <dbReference type="NCBI Taxonomy" id="1478"/>
    <lineage>
        <taxon>Bacteria</taxon>
        <taxon>Bacillati</taxon>
        <taxon>Bacillota</taxon>
        <taxon>Bacilli</taxon>
        <taxon>Bacillales</taxon>
        <taxon>Bacillaceae</taxon>
        <taxon>Peribacillus</taxon>
    </lineage>
</organism>
<keyword evidence="3" id="KW-1185">Reference proteome</keyword>
<proteinExistence type="predicted"/>
<dbReference type="Gene3D" id="3.30.160.660">
    <property type="match status" value="1"/>
</dbReference>
<gene>
    <name evidence="2" type="ORF">AS888_05070</name>
</gene>
<dbReference type="AlphaFoldDB" id="A0A109N1P2"/>
<evidence type="ECO:0000313" key="3">
    <source>
        <dbReference type="Proteomes" id="UP000064189"/>
    </source>
</evidence>
<dbReference type="Proteomes" id="UP000064189">
    <property type="component" value="Unassembled WGS sequence"/>
</dbReference>
<reference evidence="2 3" key="1">
    <citation type="submission" date="2015-11" db="EMBL/GenBank/DDBJ databases">
        <title>Genome Sequence of Bacillus simplex strain VanAntwerpen2.</title>
        <authorList>
            <person name="Couger M.B."/>
        </authorList>
    </citation>
    <scope>NUCLEOTIDE SEQUENCE [LARGE SCALE GENOMIC DNA]</scope>
    <source>
        <strain evidence="2 3">VanAntwerpen02</strain>
    </source>
</reference>
<comment type="caution">
    <text evidence="2">The sequence shown here is derived from an EMBL/GenBank/DDBJ whole genome shotgun (WGS) entry which is preliminary data.</text>
</comment>
<dbReference type="InterPro" id="IPR027624">
    <property type="entry name" value="TOMM_cyclo_SagD"/>
</dbReference>
<dbReference type="Gene3D" id="3.30.40.250">
    <property type="match status" value="1"/>
</dbReference>
<dbReference type="PANTHER" id="PTHR37809:SF1">
    <property type="entry name" value="RIBOSOMAL PROTEIN S12 METHYLTHIOTRANSFERASE ACCESSORY FACTOR YCAO"/>
    <property type="match status" value="1"/>
</dbReference>